<dbReference type="InterPro" id="IPR039892">
    <property type="entry name" value="Spa2/Sph1"/>
</dbReference>
<dbReference type="PANTHER" id="PTHR21601:SF0">
    <property type="entry name" value="PROTEIN SPA2-RELATED"/>
    <property type="match status" value="1"/>
</dbReference>
<dbReference type="PANTHER" id="PTHR21601">
    <property type="entry name" value="SPA2 PROTEIN"/>
    <property type="match status" value="1"/>
</dbReference>
<gene>
    <name evidence="4" type="ORF">HK103_005824</name>
</gene>
<feature type="domain" description="C3G9 VBS-like" evidence="3">
    <location>
        <begin position="391"/>
        <end position="509"/>
    </location>
</feature>
<organism evidence="4 5">
    <name type="scientific">Boothiomyces macroporosus</name>
    <dbReference type="NCBI Taxonomy" id="261099"/>
    <lineage>
        <taxon>Eukaryota</taxon>
        <taxon>Fungi</taxon>
        <taxon>Fungi incertae sedis</taxon>
        <taxon>Chytridiomycota</taxon>
        <taxon>Chytridiomycota incertae sedis</taxon>
        <taxon>Chytridiomycetes</taxon>
        <taxon>Rhizophydiales</taxon>
        <taxon>Terramycetaceae</taxon>
        <taxon>Boothiomyces</taxon>
    </lineage>
</organism>
<dbReference type="Gene3D" id="1.10.287.1490">
    <property type="match status" value="1"/>
</dbReference>
<evidence type="ECO:0000313" key="5">
    <source>
        <dbReference type="Proteomes" id="UP001210925"/>
    </source>
</evidence>
<keyword evidence="1" id="KW-0175">Coiled coil</keyword>
<accession>A0AAD5UEU9</accession>
<keyword evidence="5" id="KW-1185">Reference proteome</keyword>
<dbReference type="GO" id="GO:0005078">
    <property type="term" value="F:MAP-kinase scaffold activity"/>
    <property type="evidence" value="ECO:0007669"/>
    <property type="project" value="TreeGrafter"/>
</dbReference>
<comment type="caution">
    <text evidence="4">The sequence shown here is derived from an EMBL/GenBank/DDBJ whole genome shotgun (WGS) entry which is preliminary data.</text>
</comment>
<feature type="coiled-coil region" evidence="1">
    <location>
        <begin position="328"/>
        <end position="355"/>
    </location>
</feature>
<reference evidence="4" key="1">
    <citation type="submission" date="2020-05" db="EMBL/GenBank/DDBJ databases">
        <title>Phylogenomic resolution of chytrid fungi.</title>
        <authorList>
            <person name="Stajich J.E."/>
            <person name="Amses K."/>
            <person name="Simmons R."/>
            <person name="Seto K."/>
            <person name="Myers J."/>
            <person name="Bonds A."/>
            <person name="Quandt C.A."/>
            <person name="Barry K."/>
            <person name="Liu P."/>
            <person name="Grigoriev I."/>
            <person name="Longcore J.E."/>
            <person name="James T.Y."/>
        </authorList>
    </citation>
    <scope>NUCLEOTIDE SEQUENCE</scope>
    <source>
        <strain evidence="4">PLAUS21</strain>
    </source>
</reference>
<evidence type="ECO:0000256" key="2">
    <source>
        <dbReference type="SAM" id="MobiDB-lite"/>
    </source>
</evidence>
<dbReference type="AlphaFoldDB" id="A0AAD5UEU9"/>
<feature type="compositionally biased region" description="Polar residues" evidence="2">
    <location>
        <begin position="158"/>
        <end position="172"/>
    </location>
</feature>
<proteinExistence type="predicted"/>
<feature type="region of interest" description="Disordered" evidence="2">
    <location>
        <begin position="114"/>
        <end position="172"/>
    </location>
</feature>
<dbReference type="InterPro" id="IPR056439">
    <property type="entry name" value="VBS_C3G9"/>
</dbReference>
<dbReference type="Proteomes" id="UP001210925">
    <property type="component" value="Unassembled WGS sequence"/>
</dbReference>
<name>A0AAD5UEU9_9FUNG</name>
<sequence>MTVEEDSRIKEYHAILKNFVDSDVTEVKPVPVALLNRFNQLSLDALLDSSKDVADEIYRRTHDSKTMLHLPVRMDFSAKRNQVRQKLATFQTDRFKEFVVQLMMEIEKRYPETKSRISMLPTRTSTRQSTLRKKTTDRDNTVSEPGRRRRTEETQRTNSIRQRSVYQQNEENSMSALDNLRKEYEQKLSSLETQLTRKDDTIASLKDSVSKMEKDQFQTKNSGAQFDQERQKLQKEIDSLQAKNSKLQRELELCRKELQQEQKIAHEAETLCEKLEAKYNKLYAEKENMSQELLKRQGDNTKTIKEIDLISKELAVCQAEKSAAILARDSLKDDVAKYKAEIEDLKSQIKRVEVDRLNTMPKMTKALDSRVGLLSPNSATSGDTALNYSTNASVFEQHFTKFKAYANDLISSSSKGKKHMTVQLAKPLVLLCREITIECEKKEDDPKVREDDKDNIIDCKNKLSDCLANFIACTKVHASEGSLEAAKKLEIEIIALQNCVSELVDIMRIINSDGKKAAQDLEMSLPELIDYTKQKIDSISSHQKDLFSLIKQNSGNGKQMSDLVNDIYICVDDIIYEAQGTLDTTNELKKAAIEDADHQLDVLTDVRTELYRLTDKVLQNPKDRDIKQQITDSVSDALQFSKDLLTILK</sequence>
<dbReference type="Pfam" id="PF23742">
    <property type="entry name" value="VBS_C3G9"/>
    <property type="match status" value="1"/>
</dbReference>
<evidence type="ECO:0000313" key="4">
    <source>
        <dbReference type="EMBL" id="KAJ3255908.1"/>
    </source>
</evidence>
<evidence type="ECO:0000259" key="3">
    <source>
        <dbReference type="Pfam" id="PF23742"/>
    </source>
</evidence>
<protein>
    <recommendedName>
        <fullName evidence="3">C3G9 VBS-like domain-containing protein</fullName>
    </recommendedName>
</protein>
<dbReference type="EMBL" id="JADGKB010000058">
    <property type="protein sequence ID" value="KAJ3255908.1"/>
    <property type="molecule type" value="Genomic_DNA"/>
</dbReference>
<evidence type="ECO:0000256" key="1">
    <source>
        <dbReference type="SAM" id="Coils"/>
    </source>
</evidence>